<dbReference type="InterPro" id="IPR000014">
    <property type="entry name" value="PAS"/>
</dbReference>
<dbReference type="InterPro" id="IPR007050">
    <property type="entry name" value="HTH_bacterioopsin"/>
</dbReference>
<dbReference type="Pfam" id="PF13185">
    <property type="entry name" value="GAF_2"/>
    <property type="match status" value="1"/>
</dbReference>
<keyword evidence="5" id="KW-1185">Reference proteome</keyword>
<dbReference type="EMBL" id="QMDX01000002">
    <property type="protein sequence ID" value="TSD15383.1"/>
    <property type="molecule type" value="Genomic_DNA"/>
</dbReference>
<protein>
    <submittedName>
        <fullName evidence="4">Bacterio-opsin activator</fullName>
    </submittedName>
</protein>
<dbReference type="SMART" id="SM00065">
    <property type="entry name" value="GAF"/>
    <property type="match status" value="1"/>
</dbReference>
<dbReference type="SUPFAM" id="SSF55781">
    <property type="entry name" value="GAF domain-like"/>
    <property type="match status" value="1"/>
</dbReference>
<gene>
    <name evidence="4" type="ORF">DP107_05950</name>
</gene>
<dbReference type="OrthoDB" id="106505at2157"/>
<dbReference type="Gene3D" id="1.10.10.10">
    <property type="entry name" value="Winged helix-like DNA-binding domain superfamily/Winged helix DNA-binding domain"/>
    <property type="match status" value="1"/>
</dbReference>
<proteinExistence type="predicted"/>
<dbReference type="InterPro" id="IPR036388">
    <property type="entry name" value="WH-like_DNA-bd_sf"/>
</dbReference>
<dbReference type="CDD" id="cd00130">
    <property type="entry name" value="PAS"/>
    <property type="match status" value="1"/>
</dbReference>
<dbReference type="InterPro" id="IPR035965">
    <property type="entry name" value="PAS-like_dom_sf"/>
</dbReference>
<keyword evidence="2" id="KW-0804">Transcription</keyword>
<dbReference type="AlphaFoldDB" id="A0A554NDD6"/>
<organism evidence="4 5">
    <name type="scientific">Haloglomus irregulare</name>
    <dbReference type="NCBI Taxonomy" id="2234134"/>
    <lineage>
        <taxon>Archaea</taxon>
        <taxon>Methanobacteriati</taxon>
        <taxon>Methanobacteriota</taxon>
        <taxon>Stenosarchaea group</taxon>
        <taxon>Halobacteria</taxon>
        <taxon>Halobacteriales</taxon>
        <taxon>Natronomonadaceae</taxon>
        <taxon>Haloglomus</taxon>
    </lineage>
</organism>
<reference evidence="4 5" key="1">
    <citation type="submission" date="2018-06" db="EMBL/GenBank/DDBJ databases">
        <title>Natronomonas sp. F16-60 a new haloarchaeon isolated from a solar saltern of Isla Cristina, Huelva, Spain.</title>
        <authorList>
            <person name="Duran-Viseras A."/>
            <person name="Sanchez-Porro C."/>
            <person name="Ventosa A."/>
        </authorList>
    </citation>
    <scope>NUCLEOTIDE SEQUENCE [LARGE SCALE GENOMIC DNA]</scope>
    <source>
        <strain evidence="4 5">F16-60</strain>
    </source>
</reference>
<feature type="domain" description="GAF" evidence="3">
    <location>
        <begin position="119"/>
        <end position="291"/>
    </location>
</feature>
<evidence type="ECO:0000313" key="4">
    <source>
        <dbReference type="EMBL" id="TSD15383.1"/>
    </source>
</evidence>
<comment type="caution">
    <text evidence="4">The sequence shown here is derived from an EMBL/GenBank/DDBJ whole genome shotgun (WGS) entry which is preliminary data.</text>
</comment>
<dbReference type="InterPro" id="IPR031803">
    <property type="entry name" value="BAT_GAF/HTH-assoc"/>
</dbReference>
<dbReference type="Pfam" id="PF04967">
    <property type="entry name" value="HTH_10"/>
    <property type="match status" value="1"/>
</dbReference>
<dbReference type="InterPro" id="IPR029016">
    <property type="entry name" value="GAF-like_dom_sf"/>
</dbReference>
<dbReference type="Gene3D" id="3.30.450.20">
    <property type="entry name" value="PAS domain"/>
    <property type="match status" value="1"/>
</dbReference>
<dbReference type="Gene3D" id="3.30.450.40">
    <property type="match status" value="1"/>
</dbReference>
<accession>A0A554NDD6</accession>
<dbReference type="Pfam" id="PF15915">
    <property type="entry name" value="BAT"/>
    <property type="match status" value="1"/>
</dbReference>
<dbReference type="InParanoid" id="A0A554NDD6"/>
<evidence type="ECO:0000256" key="2">
    <source>
        <dbReference type="ARBA" id="ARBA00023163"/>
    </source>
</evidence>
<dbReference type="PANTHER" id="PTHR34236:SF1">
    <property type="entry name" value="DIMETHYL SULFOXIDE REDUCTASE TRANSCRIPTIONAL ACTIVATOR"/>
    <property type="match status" value="1"/>
</dbReference>
<dbReference type="PANTHER" id="PTHR34236">
    <property type="entry name" value="DIMETHYL SULFOXIDE REDUCTASE TRANSCRIPTIONAL ACTIVATOR"/>
    <property type="match status" value="1"/>
</dbReference>
<keyword evidence="1" id="KW-0805">Transcription regulation</keyword>
<evidence type="ECO:0000259" key="3">
    <source>
        <dbReference type="SMART" id="SM00065"/>
    </source>
</evidence>
<dbReference type="Proteomes" id="UP000319894">
    <property type="component" value="Unassembled WGS sequence"/>
</dbReference>
<dbReference type="InterPro" id="IPR003018">
    <property type="entry name" value="GAF"/>
</dbReference>
<dbReference type="SUPFAM" id="SSF55785">
    <property type="entry name" value="PYP-like sensor domain (PAS domain)"/>
    <property type="match status" value="1"/>
</dbReference>
<dbReference type="RefSeq" id="WP_144261222.1">
    <property type="nucleotide sequence ID" value="NZ_QMDX01000002.1"/>
</dbReference>
<name>A0A554NDD6_9EURY</name>
<evidence type="ECO:0000256" key="1">
    <source>
        <dbReference type="ARBA" id="ARBA00023015"/>
    </source>
</evidence>
<sequence length="537" mass="57722">MTLDDEVRAAPSGVIETSADGRVLDVDETAAATLGSTAEALCGTDIRDAFPRSAAGTLRDAFDGGAVTDRSFEEYYPRVDRWLAVDVHVGETVLVYVRDRTDGIAEGERADRLERRLGRVREINSVVATVLRRVVDASDRSSVGETVCERLGGTDLYRLAWVGERDLPDEELRELAAAGDALDLRTRIGEALGDGETLPERAALETREAQLVGAIADEESIPRGVRRAAFGHGVRSCYAVPLAYRGTTYGVVSVYSGREDGFSEQERAVLETLAHVGGFAIRALRQEDLLVADTVTEVTIDVADEALPLTRAAREADCRLSLDGAVPHGDGAVVCYLSVDGTGGGSEAAADGTEGTDDGSRARLRRTLADDEAVTDVRWIREGEDPQLQATLVGETPATTLAAWGASVAAGEFTAESARLVAEAPPDAEVRRIVEAVDQTAAETDLVARTETARAGESAEAFRNELDERLTDRQRTVLRTAYLSDYFDSPRGSTSDEVAETLDIAGSTLLYHLRRAQQELIGAYLEPDDGPPRRLDP</sequence>
<evidence type="ECO:0000313" key="5">
    <source>
        <dbReference type="Proteomes" id="UP000319894"/>
    </source>
</evidence>